<name>A0ABU2JFM6_9ACTN</name>
<sequence length="101" mass="10258">MSATESAASQGDGVRLSTASGRWVLVAAVLVRGWPGGVFFLLVVDLQVVAGTALLPVTVIMLLLSARGGALVARIVFGLGLSLIVAPLTTTTVLAAAETRQ</sequence>
<dbReference type="EMBL" id="JAVREH010000053">
    <property type="protein sequence ID" value="MDT0263802.1"/>
    <property type="molecule type" value="Genomic_DNA"/>
</dbReference>
<dbReference type="RefSeq" id="WP_311424946.1">
    <property type="nucleotide sequence ID" value="NZ_JAVREH010000053.1"/>
</dbReference>
<protein>
    <submittedName>
        <fullName evidence="2">Uncharacterized protein</fullName>
    </submittedName>
</protein>
<accession>A0ABU2JFM6</accession>
<evidence type="ECO:0000313" key="2">
    <source>
        <dbReference type="EMBL" id="MDT0263802.1"/>
    </source>
</evidence>
<organism evidence="2 3">
    <name type="scientific">Jatrophihabitans lederbergiae</name>
    <dbReference type="NCBI Taxonomy" id="3075547"/>
    <lineage>
        <taxon>Bacteria</taxon>
        <taxon>Bacillati</taxon>
        <taxon>Actinomycetota</taxon>
        <taxon>Actinomycetes</taxon>
        <taxon>Jatrophihabitantales</taxon>
        <taxon>Jatrophihabitantaceae</taxon>
        <taxon>Jatrophihabitans</taxon>
    </lineage>
</organism>
<feature type="transmembrane region" description="Helical" evidence="1">
    <location>
        <begin position="71"/>
        <end position="97"/>
    </location>
</feature>
<evidence type="ECO:0000313" key="3">
    <source>
        <dbReference type="Proteomes" id="UP001183176"/>
    </source>
</evidence>
<keyword evidence="1" id="KW-1133">Transmembrane helix</keyword>
<dbReference type="Proteomes" id="UP001183176">
    <property type="component" value="Unassembled WGS sequence"/>
</dbReference>
<keyword evidence="1" id="KW-0472">Membrane</keyword>
<proteinExistence type="predicted"/>
<reference evidence="3" key="1">
    <citation type="submission" date="2023-07" db="EMBL/GenBank/DDBJ databases">
        <title>30 novel species of actinomycetes from the DSMZ collection.</title>
        <authorList>
            <person name="Nouioui I."/>
        </authorList>
    </citation>
    <scope>NUCLEOTIDE SEQUENCE [LARGE SCALE GENOMIC DNA]</scope>
    <source>
        <strain evidence="3">DSM 44399</strain>
    </source>
</reference>
<evidence type="ECO:0000256" key="1">
    <source>
        <dbReference type="SAM" id="Phobius"/>
    </source>
</evidence>
<keyword evidence="1" id="KW-0812">Transmembrane</keyword>
<gene>
    <name evidence="2" type="ORF">RM423_20725</name>
</gene>
<feature type="transmembrane region" description="Helical" evidence="1">
    <location>
        <begin position="38"/>
        <end position="64"/>
    </location>
</feature>
<keyword evidence="3" id="KW-1185">Reference proteome</keyword>
<comment type="caution">
    <text evidence="2">The sequence shown here is derived from an EMBL/GenBank/DDBJ whole genome shotgun (WGS) entry which is preliminary data.</text>
</comment>